<dbReference type="GO" id="GO:0017178">
    <property type="term" value="F:diphthine-ammonia ligase activity"/>
    <property type="evidence" value="ECO:0007669"/>
    <property type="project" value="UniProtKB-EC"/>
</dbReference>
<evidence type="ECO:0000313" key="11">
    <source>
        <dbReference type="EMBL" id="QBM87626.1"/>
    </source>
</evidence>
<evidence type="ECO:0000259" key="10">
    <source>
        <dbReference type="Pfam" id="PF01902"/>
    </source>
</evidence>
<protein>
    <recommendedName>
        <fullName evidence="3">Diphthine--ammonia ligase</fullName>
        <ecNumber evidence="2">6.3.1.14</ecNumber>
    </recommendedName>
    <alternativeName>
        <fullName evidence="7">Diphthamide synthase</fullName>
    </alternativeName>
    <alternativeName>
        <fullName evidence="8">Diphthamide synthetase</fullName>
    </alternativeName>
</protein>
<dbReference type="EC" id="6.3.1.14" evidence="2"/>
<evidence type="ECO:0000256" key="6">
    <source>
        <dbReference type="ARBA" id="ARBA00022840"/>
    </source>
</evidence>
<dbReference type="PANTHER" id="PTHR12196:SF2">
    <property type="entry name" value="DIPHTHINE--AMMONIA LIGASE"/>
    <property type="match status" value="1"/>
</dbReference>
<dbReference type="Proteomes" id="UP000292447">
    <property type="component" value="Chromosome II"/>
</dbReference>
<dbReference type="InterPro" id="IPR006175">
    <property type="entry name" value="YjgF/YER057c/UK114"/>
</dbReference>
<dbReference type="CDD" id="cd06156">
    <property type="entry name" value="eu_AANH_C_2"/>
    <property type="match status" value="1"/>
</dbReference>
<gene>
    <name evidence="11" type="primary">MPUL0B08330</name>
    <name evidence="11" type="ORF">METSCH_B08330</name>
</gene>
<dbReference type="AlphaFoldDB" id="A0A4P6XMZ1"/>
<dbReference type="Gene3D" id="3.90.1490.10">
    <property type="entry name" value="putative n-type atp pyrophosphatase, domain 2"/>
    <property type="match status" value="1"/>
</dbReference>
<dbReference type="InterPro" id="IPR002761">
    <property type="entry name" value="Diphthami_syn_dom"/>
</dbReference>
<comment type="pathway">
    <text evidence="1">Protein modification; peptidyl-diphthamide biosynthesis.</text>
</comment>
<dbReference type="CDD" id="cd06155">
    <property type="entry name" value="eu_AANH_C_1"/>
    <property type="match status" value="1"/>
</dbReference>
<dbReference type="FunFam" id="3.90.1490.10:FF:000001">
    <property type="entry name" value="Diphthine--ammonia ligase"/>
    <property type="match status" value="1"/>
</dbReference>
<evidence type="ECO:0000256" key="3">
    <source>
        <dbReference type="ARBA" id="ARBA00018426"/>
    </source>
</evidence>
<dbReference type="EMBL" id="CP034457">
    <property type="protein sequence ID" value="QBM87626.1"/>
    <property type="molecule type" value="Genomic_DNA"/>
</dbReference>
<reference evidence="12" key="1">
    <citation type="submission" date="2019-03" db="EMBL/GenBank/DDBJ databases">
        <title>Snf2 controls pulcherriminic acid biosynthesis and connects pigmentation and antifungal activity of the yeast Metschnikowia pulcherrima.</title>
        <authorList>
            <person name="Gore-Lloyd D."/>
            <person name="Sumann I."/>
            <person name="Brachmann A.O."/>
            <person name="Schneeberger K."/>
            <person name="Ortiz-Merino R.A."/>
            <person name="Moreno-Beltran M."/>
            <person name="Schlaefli M."/>
            <person name="Kirner P."/>
            <person name="Santos Kron A."/>
            <person name="Wolfe K.H."/>
            <person name="Piel J."/>
            <person name="Ahrens C.H."/>
            <person name="Henk D."/>
            <person name="Freimoser F.M."/>
        </authorList>
    </citation>
    <scope>NUCLEOTIDE SEQUENCE [LARGE SCALE GENOMIC DNA]</scope>
    <source>
        <strain evidence="12">APC 1.2</strain>
    </source>
</reference>
<dbReference type="InterPro" id="IPR035959">
    <property type="entry name" value="RutC-like_sf"/>
</dbReference>
<feature type="domain" description="Diphthamide synthase" evidence="10">
    <location>
        <begin position="1"/>
        <end position="239"/>
    </location>
</feature>
<comment type="catalytic activity">
    <reaction evidence="9">
        <text>diphthine-[translation elongation factor 2] + NH4(+) + ATP = diphthamide-[translation elongation factor 2] + AMP + diphosphate + H(+)</text>
        <dbReference type="Rhea" id="RHEA:19753"/>
        <dbReference type="Rhea" id="RHEA-COMP:10172"/>
        <dbReference type="Rhea" id="RHEA-COMP:10174"/>
        <dbReference type="ChEBI" id="CHEBI:15378"/>
        <dbReference type="ChEBI" id="CHEBI:16692"/>
        <dbReference type="ChEBI" id="CHEBI:28938"/>
        <dbReference type="ChEBI" id="CHEBI:30616"/>
        <dbReference type="ChEBI" id="CHEBI:33019"/>
        <dbReference type="ChEBI" id="CHEBI:82696"/>
        <dbReference type="ChEBI" id="CHEBI:456215"/>
        <dbReference type="EC" id="6.3.1.14"/>
    </reaction>
</comment>
<dbReference type="CDD" id="cd01994">
    <property type="entry name" value="AANH_PF0828-like"/>
    <property type="match status" value="1"/>
</dbReference>
<sequence length="642" mass="72031">MKFVALISGGKDSFYNIMQCMKNGHELQALANLHPSDLNVDELDSFMFQTVGHDVIEYYRQCVDEDVPLYRRAITGGSTNVSLEYEVTANDEIEDLYELLKKVKTSHPDVEGVSCGAILSHYQRTRVENVCERLGLTCLAYLWQSDQPQLMKEMCELGLEAILVKVAAIGLSEKHLGKLLSEMLPILTKLNAMYDVHVCGEGGEFETLVLDAPFFKRKLQVKNLNVINHSQDASYLSIEVNIVKKDGTSAQFLESGFPPLLQAGFETLKHTCEIPCESEKDEPFPENSFTVRPYYSKCGSRLYVGNLTSGLKTVEEQTRAILLQLKQIIEKHNLLLQHIQHMTVLVQDMTDFSRLNSIYESVFQGFYLPPSRVCVETTLPVSCKLQISCVALQAENFKSGIHIRSRSYWAPQNIGPYSQAIVDTSDTLKVATLSGQIPLTPRSMVIDETMTHASQAILSLQHLHRVKSLISVGQIACVTCYITDQVSSKLVSEIWKSYVAEIEHGQDFSDRLLILQVKALPRQAIVEWGGLTYEKVIDMYADDSDEELEIAPTPRVQLMTSFKCTAISLGDSTIHKFTGDDLDALIDFLRSPLLEYTFVNVISDLGTIHKLSNMGFSAEWTPVLNVHDSEGVKKMYGVLWVV</sequence>
<dbReference type="PANTHER" id="PTHR12196">
    <property type="entry name" value="DOMAIN OF UNKNOWN FUNCTION 71 DUF71 -CONTAINING PROTEIN"/>
    <property type="match status" value="1"/>
</dbReference>
<name>A0A4P6XMZ1_9ASCO</name>
<evidence type="ECO:0000256" key="2">
    <source>
        <dbReference type="ARBA" id="ARBA00012089"/>
    </source>
</evidence>
<keyword evidence="12" id="KW-1185">Reference proteome</keyword>
<keyword evidence="6" id="KW-0067">ATP-binding</keyword>
<dbReference type="SUPFAM" id="SSF55298">
    <property type="entry name" value="YjgF-like"/>
    <property type="match status" value="2"/>
</dbReference>
<evidence type="ECO:0000256" key="4">
    <source>
        <dbReference type="ARBA" id="ARBA00022598"/>
    </source>
</evidence>
<keyword evidence="5" id="KW-0547">Nucleotide-binding</keyword>
<evidence type="ECO:0000256" key="7">
    <source>
        <dbReference type="ARBA" id="ARBA00029814"/>
    </source>
</evidence>
<dbReference type="Gene3D" id="3.40.50.620">
    <property type="entry name" value="HUPs"/>
    <property type="match status" value="1"/>
</dbReference>
<keyword evidence="4 11" id="KW-0436">Ligase</keyword>
<organism evidence="11 12">
    <name type="scientific">Metschnikowia aff. pulcherrima</name>
    <dbReference type="NCBI Taxonomy" id="2163413"/>
    <lineage>
        <taxon>Eukaryota</taxon>
        <taxon>Fungi</taxon>
        <taxon>Dikarya</taxon>
        <taxon>Ascomycota</taxon>
        <taxon>Saccharomycotina</taxon>
        <taxon>Pichiomycetes</taxon>
        <taxon>Metschnikowiaceae</taxon>
        <taxon>Metschnikowia</taxon>
    </lineage>
</organism>
<dbReference type="Pfam" id="PF01042">
    <property type="entry name" value="Ribonuc_L-PSP"/>
    <property type="match status" value="2"/>
</dbReference>
<evidence type="ECO:0000256" key="9">
    <source>
        <dbReference type="ARBA" id="ARBA00048108"/>
    </source>
</evidence>
<evidence type="ECO:0000313" key="12">
    <source>
        <dbReference type="Proteomes" id="UP000292447"/>
    </source>
</evidence>
<dbReference type="InterPro" id="IPR014729">
    <property type="entry name" value="Rossmann-like_a/b/a_fold"/>
</dbReference>
<dbReference type="SUPFAM" id="SSF52402">
    <property type="entry name" value="Adenine nucleotide alpha hydrolases-like"/>
    <property type="match status" value="1"/>
</dbReference>
<dbReference type="STRING" id="2163413.A0A4P6XMZ1"/>
<dbReference type="InterPro" id="IPR030662">
    <property type="entry name" value="DPH6/MJ0570"/>
</dbReference>
<dbReference type="Gene3D" id="3.30.1330.40">
    <property type="entry name" value="RutC-like"/>
    <property type="match status" value="2"/>
</dbReference>
<dbReference type="NCBIfam" id="TIGR00290">
    <property type="entry name" value="MJ0570_dom"/>
    <property type="match status" value="1"/>
</dbReference>
<evidence type="ECO:0000256" key="5">
    <source>
        <dbReference type="ARBA" id="ARBA00022741"/>
    </source>
</evidence>
<dbReference type="Pfam" id="PF01902">
    <property type="entry name" value="Diphthami_syn_2"/>
    <property type="match status" value="1"/>
</dbReference>
<dbReference type="GO" id="GO:0005524">
    <property type="term" value="F:ATP binding"/>
    <property type="evidence" value="ECO:0007669"/>
    <property type="project" value="UniProtKB-KW"/>
</dbReference>
<evidence type="ECO:0000256" key="1">
    <source>
        <dbReference type="ARBA" id="ARBA00005156"/>
    </source>
</evidence>
<evidence type="ECO:0000256" key="8">
    <source>
        <dbReference type="ARBA" id="ARBA00031552"/>
    </source>
</evidence>
<accession>A0A4P6XMZ1</accession>
<dbReference type="GO" id="GO:0017183">
    <property type="term" value="P:protein histidyl modification to diphthamide"/>
    <property type="evidence" value="ECO:0007669"/>
    <property type="project" value="TreeGrafter"/>
</dbReference>
<dbReference type="FunFam" id="3.40.50.620:FF:000145">
    <property type="entry name" value="ATP-binding domain containing protein"/>
    <property type="match status" value="1"/>
</dbReference>
<proteinExistence type="predicted"/>